<dbReference type="InterPro" id="IPR050802">
    <property type="entry name" value="EF-GSTs"/>
</dbReference>
<accession>A0A915DSF4</accession>
<dbReference type="Proteomes" id="UP000887574">
    <property type="component" value="Unplaced"/>
</dbReference>
<dbReference type="InterPro" id="IPR036433">
    <property type="entry name" value="EF1B_G_C_sf"/>
</dbReference>
<keyword evidence="5" id="KW-0687">Ribonucleoprotein</keyword>
<dbReference type="InterPro" id="IPR016095">
    <property type="entry name" value="Ribosomal_uL1_3-a/b-sand"/>
</dbReference>
<keyword evidence="4" id="KW-0689">Ribosomal protein</keyword>
<evidence type="ECO:0000313" key="9">
    <source>
        <dbReference type="Proteomes" id="UP000887574"/>
    </source>
</evidence>
<dbReference type="FunFam" id="3.30.190.20:FF:000006">
    <property type="entry name" value="Ribosomal protein"/>
    <property type="match status" value="1"/>
</dbReference>
<dbReference type="PANTHER" id="PTHR43986">
    <property type="entry name" value="ELONGATION FACTOR 1-GAMMA"/>
    <property type="match status" value="1"/>
</dbReference>
<dbReference type="Gene3D" id="3.30.70.1010">
    <property type="entry name" value="Translation elongation factor EF1B, gamma chain, conserved domain"/>
    <property type="match status" value="1"/>
</dbReference>
<evidence type="ECO:0000256" key="4">
    <source>
        <dbReference type="ARBA" id="ARBA00022980"/>
    </source>
</evidence>
<dbReference type="PROSITE" id="PS50040">
    <property type="entry name" value="EF1G_C"/>
    <property type="match status" value="1"/>
</dbReference>
<proteinExistence type="inferred from homology"/>
<evidence type="ECO:0000313" key="10">
    <source>
        <dbReference type="WBParaSite" id="jg22438"/>
    </source>
</evidence>
<dbReference type="Pfam" id="PF00647">
    <property type="entry name" value="EF1G"/>
    <property type="match status" value="1"/>
</dbReference>
<evidence type="ECO:0000256" key="7">
    <source>
        <dbReference type="SAM" id="MobiDB-lite"/>
    </source>
</evidence>
<dbReference type="GO" id="GO:0005634">
    <property type="term" value="C:nucleus"/>
    <property type="evidence" value="ECO:0007669"/>
    <property type="project" value="TreeGrafter"/>
</dbReference>
<evidence type="ECO:0000256" key="3">
    <source>
        <dbReference type="ARBA" id="ARBA00022917"/>
    </source>
</evidence>
<dbReference type="InterPro" id="IPR023674">
    <property type="entry name" value="Ribosomal_uL1-like"/>
</dbReference>
<evidence type="ECO:0000256" key="5">
    <source>
        <dbReference type="ARBA" id="ARBA00023274"/>
    </source>
</evidence>
<evidence type="ECO:0000256" key="6">
    <source>
        <dbReference type="PROSITE-ProRule" id="PRU00519"/>
    </source>
</evidence>
<evidence type="ECO:0000256" key="1">
    <source>
        <dbReference type="ARBA" id="ARBA00010531"/>
    </source>
</evidence>
<keyword evidence="3 6" id="KW-0648">Protein biosynthesis</keyword>
<feature type="compositionally biased region" description="Basic and acidic residues" evidence="7">
    <location>
        <begin position="41"/>
        <end position="51"/>
    </location>
</feature>
<reference evidence="10" key="1">
    <citation type="submission" date="2022-11" db="UniProtKB">
        <authorList>
            <consortium name="WormBaseParasite"/>
        </authorList>
    </citation>
    <scope>IDENTIFICATION</scope>
</reference>
<keyword evidence="2 6" id="KW-0251">Elongation factor</keyword>
<evidence type="ECO:0000256" key="2">
    <source>
        <dbReference type="ARBA" id="ARBA00022768"/>
    </source>
</evidence>
<dbReference type="GO" id="GO:0003746">
    <property type="term" value="F:translation elongation factor activity"/>
    <property type="evidence" value="ECO:0007669"/>
    <property type="project" value="UniProtKB-UniRule"/>
</dbReference>
<dbReference type="CDD" id="cd00403">
    <property type="entry name" value="Ribosomal_L1"/>
    <property type="match status" value="1"/>
</dbReference>
<dbReference type="WBParaSite" id="jg22438">
    <property type="protein sequence ID" value="jg22438"/>
    <property type="gene ID" value="jg22438"/>
</dbReference>
<dbReference type="GO" id="GO:0005737">
    <property type="term" value="C:cytoplasm"/>
    <property type="evidence" value="ECO:0007669"/>
    <property type="project" value="TreeGrafter"/>
</dbReference>
<dbReference type="PANTHER" id="PTHR43986:SF1">
    <property type="entry name" value="ELONGATION FACTOR 1-GAMMA"/>
    <property type="match status" value="1"/>
</dbReference>
<feature type="region of interest" description="Disordered" evidence="7">
    <location>
        <begin position="30"/>
        <end position="68"/>
    </location>
</feature>
<dbReference type="SMART" id="SM01183">
    <property type="entry name" value="EF1G"/>
    <property type="match status" value="1"/>
</dbReference>
<dbReference type="SUPFAM" id="SSF89942">
    <property type="entry name" value="eEF1-gamma domain"/>
    <property type="match status" value="1"/>
</dbReference>
<dbReference type="InterPro" id="IPR028364">
    <property type="entry name" value="Ribosomal_uL1/biogenesis"/>
</dbReference>
<dbReference type="Gene3D" id="3.40.50.790">
    <property type="match status" value="1"/>
</dbReference>
<dbReference type="SUPFAM" id="SSF56808">
    <property type="entry name" value="Ribosomal protein L1"/>
    <property type="match status" value="1"/>
</dbReference>
<feature type="domain" description="EF-1-gamma C-terminal" evidence="8">
    <location>
        <begin position="79"/>
        <end position="240"/>
    </location>
</feature>
<comment type="similarity">
    <text evidence="1">Belongs to the universal ribosomal protein uL1 family.</text>
</comment>
<dbReference type="InterPro" id="IPR001662">
    <property type="entry name" value="EF1B_G_C"/>
</dbReference>
<dbReference type="GO" id="GO:0005840">
    <property type="term" value="C:ribosome"/>
    <property type="evidence" value="ECO:0007669"/>
    <property type="project" value="UniProtKB-KW"/>
</dbReference>
<evidence type="ECO:0000259" key="8">
    <source>
        <dbReference type="PROSITE" id="PS50040"/>
    </source>
</evidence>
<dbReference type="FunFam" id="3.30.70.1010:FF:000001">
    <property type="entry name" value="Elongation factor 1-gamma 1"/>
    <property type="match status" value="1"/>
</dbReference>
<protein>
    <submittedName>
        <fullName evidence="10">EF-1-gamma C-terminal domain-containing protein</fullName>
    </submittedName>
</protein>
<dbReference type="AlphaFoldDB" id="A0A915DSF4"/>
<dbReference type="Gene3D" id="3.30.190.20">
    <property type="match status" value="1"/>
</dbReference>
<organism evidence="9 10">
    <name type="scientific">Ditylenchus dipsaci</name>
    <dbReference type="NCBI Taxonomy" id="166011"/>
    <lineage>
        <taxon>Eukaryota</taxon>
        <taxon>Metazoa</taxon>
        <taxon>Ecdysozoa</taxon>
        <taxon>Nematoda</taxon>
        <taxon>Chromadorea</taxon>
        <taxon>Rhabditida</taxon>
        <taxon>Tylenchina</taxon>
        <taxon>Tylenchomorpha</taxon>
        <taxon>Sphaerularioidea</taxon>
        <taxon>Anguinidae</taxon>
        <taxon>Anguininae</taxon>
        <taxon>Ditylenchus</taxon>
    </lineage>
</organism>
<name>A0A915DSF4_9BILA</name>
<keyword evidence="9" id="KW-1185">Reference proteome</keyword>
<dbReference type="Pfam" id="PF00687">
    <property type="entry name" value="Ribosomal_L1"/>
    <property type="match status" value="1"/>
</dbReference>
<dbReference type="GO" id="GO:1990904">
    <property type="term" value="C:ribonucleoprotein complex"/>
    <property type="evidence" value="ECO:0007669"/>
    <property type="project" value="UniProtKB-KW"/>
</dbReference>
<sequence>MCRWRQLVACLYSCAGRICPKASTFDEATYKKNAASSAPAKKKEEKQEKPAKAASSKSKKKEADEEEEVDEIAAAEPKFVDPFGALPNGKFSMDAFKRCYSNEDTLTKAIPFFWEHFDPEHYSIWYAEYKFPQELTMTFMSCNLISGMFQRLEKLKKNAFASVCLFGTNNDSSISGLWIWKGHDLAFTMSPDWQVDYESYDWKKLDASDPATQTLVKEYFMWKETSVARNSTRAKSSMLKLAVEKKRKFRETIELQVSLKNYDPQKTSVPVELSNSRISLPKLKVCVLGDQQHIDEAAASEIPYMSADDLKKLNKDKKMIKNLARATTLHCLRVFDQANSTYSRSWAQQGWEVPSVVTHNETLSSKIDEIRATVKFQMKKVLCLSVAIGHVEMTQEELVANISLGINFLVSLLKKNWQNVRALNIKSTMGPAQRLY</sequence>